<dbReference type="EMBL" id="LAZR01000130">
    <property type="protein sequence ID" value="KKN88257.1"/>
    <property type="molecule type" value="Genomic_DNA"/>
</dbReference>
<evidence type="ECO:0000313" key="1">
    <source>
        <dbReference type="EMBL" id="KKN88257.1"/>
    </source>
</evidence>
<organism evidence="1">
    <name type="scientific">marine sediment metagenome</name>
    <dbReference type="NCBI Taxonomy" id="412755"/>
    <lineage>
        <taxon>unclassified sequences</taxon>
        <taxon>metagenomes</taxon>
        <taxon>ecological metagenomes</taxon>
    </lineage>
</organism>
<reference evidence="1" key="1">
    <citation type="journal article" date="2015" name="Nature">
        <title>Complex archaea that bridge the gap between prokaryotes and eukaryotes.</title>
        <authorList>
            <person name="Spang A."/>
            <person name="Saw J.H."/>
            <person name="Jorgensen S.L."/>
            <person name="Zaremba-Niedzwiedzka K."/>
            <person name="Martijn J."/>
            <person name="Lind A.E."/>
            <person name="van Eijk R."/>
            <person name="Schleper C."/>
            <person name="Guy L."/>
            <person name="Ettema T.J."/>
        </authorList>
    </citation>
    <scope>NUCLEOTIDE SEQUENCE</scope>
</reference>
<accession>A0A0F9ULD1</accession>
<protein>
    <submittedName>
        <fullName evidence="1">Uncharacterized protein</fullName>
    </submittedName>
</protein>
<proteinExistence type="predicted"/>
<comment type="caution">
    <text evidence="1">The sequence shown here is derived from an EMBL/GenBank/DDBJ whole genome shotgun (WGS) entry which is preliminary data.</text>
</comment>
<gene>
    <name evidence="1" type="ORF">LCGC14_0250840</name>
</gene>
<name>A0A0F9ULD1_9ZZZZ</name>
<dbReference type="AlphaFoldDB" id="A0A0F9ULD1"/>
<sequence>MTRFTAFAAALLMTASAASAQVTTQAAVGGSSGVAEYPTTVVGANGVTYACQAPTEIDGILARRCIDPSAAGGVGFESMSPAAIAGVAAVIVAVAVIASNDDDANGTNGTNGTN</sequence>